<dbReference type="GO" id="GO:0030026">
    <property type="term" value="P:intracellular manganese ion homeostasis"/>
    <property type="evidence" value="ECO:0007669"/>
    <property type="project" value="UniProtKB-ARBA"/>
</dbReference>
<feature type="domain" description="Sodium/calcium exchanger membrane region" evidence="14">
    <location>
        <begin position="96"/>
        <end position="257"/>
    </location>
</feature>
<dbReference type="NCBIfam" id="TIGR00378">
    <property type="entry name" value="cax"/>
    <property type="match status" value="1"/>
</dbReference>
<protein>
    <recommendedName>
        <fullName evidence="12">Vacuolar cation/proton exchanger</fullName>
    </recommendedName>
</protein>
<feature type="transmembrane region" description="Helical" evidence="12">
    <location>
        <begin position="239"/>
        <end position="257"/>
    </location>
</feature>
<feature type="transmembrane region" description="Helical" evidence="12">
    <location>
        <begin position="120"/>
        <end position="149"/>
    </location>
</feature>
<dbReference type="InterPro" id="IPR004798">
    <property type="entry name" value="CAX-like"/>
</dbReference>
<sequence>MAGIVPEQWSAAENGNANVTSKGSSRELRHGRTAHNMSSSSLRKKSDLRVIQKVPYKGLKDFLTNLQEVILGTKLAILFPAIPVAIIGTYCGFSQPWIFGLSLLGLTPLAERVSFLTEQLAFYTGPTLGGLLNATCGNATELIIAILALTNNKVAVVKYSLLGSILSNLLLVLGTSLLCGGIANIRREQRFDRKQADVNFFLLLMGLLCHLLPLLFGYVGNKETSDALISSMQLNLSRASSIVMLIGYIAYLVFQLWTHRQLFDAQDQEDAYDDNVEDEETPVISFWSGFAWLVGMTLVIALLSEYVVATIEDASDSWGLSVSFISIILLPIVGNAAEHAGAIIFAFKNKLDISLGVALGSATQIGLFVVPLTIIVAWIIGIDMDLNFNLLETGSLALSIIITAFTLQDGTSHYMKGLVLLLCYFIIAICFFVDKIPQKQPNAIHMGIQPMNNIITWGRGVFSS</sequence>
<comment type="caution">
    <text evidence="12">Lacks conserved residue(s) required for the propagation of feature annotation.</text>
</comment>
<evidence type="ECO:0000256" key="7">
    <source>
        <dbReference type="ARBA" id="ARBA00022692"/>
    </source>
</evidence>
<feature type="transmembrane region" description="Helical" evidence="12">
    <location>
        <begin position="284"/>
        <end position="308"/>
    </location>
</feature>
<dbReference type="InterPro" id="IPR004713">
    <property type="entry name" value="CaH_exchang"/>
</dbReference>
<comment type="similarity">
    <text evidence="2">Belongs to the Ca(2+):cation antiporter (CaCA) (TC 2.A.19) family. Cation/proton exchanger (CAX) subfamily.</text>
</comment>
<dbReference type="eggNOG" id="KOG1397">
    <property type="taxonomic scope" value="Eukaryota"/>
</dbReference>
<evidence type="ECO:0000256" key="6">
    <source>
        <dbReference type="ARBA" id="ARBA00022568"/>
    </source>
</evidence>
<gene>
    <name evidence="15" type="ordered locus">AALP_Aa4g160000</name>
</gene>
<dbReference type="PANTHER" id="PTHR31503:SF43">
    <property type="entry name" value="VACUOLAR CATION_PROTON EXCHANGER 1"/>
    <property type="match status" value="1"/>
</dbReference>
<evidence type="ECO:0000256" key="1">
    <source>
        <dbReference type="ARBA" id="ARBA00004128"/>
    </source>
</evidence>
<dbReference type="Gramene" id="KFK36713">
    <property type="protein sequence ID" value="KFK36713"/>
    <property type="gene ID" value="AALP_AA4G160000"/>
</dbReference>
<dbReference type="NCBIfam" id="TIGR00846">
    <property type="entry name" value="caca2"/>
    <property type="match status" value="1"/>
</dbReference>
<evidence type="ECO:0000313" key="15">
    <source>
        <dbReference type="EMBL" id="KFK36713.1"/>
    </source>
</evidence>
<comment type="function">
    <text evidence="12">Vacuolar cation/proton exchanger (CAX). Translocates Ca(2+) and other metal ions into vacuoles using the proton gradient formed by H(+)-ATPase and H(+)-pyrophosphatase.</text>
</comment>
<feature type="transmembrane region" description="Helical" evidence="12">
    <location>
        <begin position="388"/>
        <end position="407"/>
    </location>
</feature>
<feature type="transmembrane region" description="Helical" evidence="12">
    <location>
        <begin position="161"/>
        <end position="186"/>
    </location>
</feature>
<dbReference type="FunFam" id="1.20.1420.30:FF:000020">
    <property type="entry name" value="Vacuolar cation/proton exchanger"/>
    <property type="match status" value="1"/>
</dbReference>
<dbReference type="EMBL" id="CM002872">
    <property type="protein sequence ID" value="KFK36713.1"/>
    <property type="molecule type" value="Genomic_DNA"/>
</dbReference>
<dbReference type="AlphaFoldDB" id="A0A087H3L1"/>
<evidence type="ECO:0000256" key="5">
    <source>
        <dbReference type="ARBA" id="ARBA00022554"/>
    </source>
</evidence>
<evidence type="ECO:0000256" key="13">
    <source>
        <dbReference type="SAM" id="MobiDB-lite"/>
    </source>
</evidence>
<feature type="region of interest" description="Disordered" evidence="13">
    <location>
        <begin position="15"/>
        <end position="41"/>
    </location>
</feature>
<evidence type="ECO:0000313" key="16">
    <source>
        <dbReference type="Proteomes" id="UP000029120"/>
    </source>
</evidence>
<feature type="transmembrane region" description="Helical" evidence="12">
    <location>
        <begin position="320"/>
        <end position="347"/>
    </location>
</feature>
<keyword evidence="5 12" id="KW-0926">Vacuole</keyword>
<organism evidence="15 16">
    <name type="scientific">Arabis alpina</name>
    <name type="common">Alpine rock-cress</name>
    <dbReference type="NCBI Taxonomy" id="50452"/>
    <lineage>
        <taxon>Eukaryota</taxon>
        <taxon>Viridiplantae</taxon>
        <taxon>Streptophyta</taxon>
        <taxon>Embryophyta</taxon>
        <taxon>Tracheophyta</taxon>
        <taxon>Spermatophyta</taxon>
        <taxon>Magnoliopsida</taxon>
        <taxon>eudicotyledons</taxon>
        <taxon>Gunneridae</taxon>
        <taxon>Pentapetalae</taxon>
        <taxon>rosids</taxon>
        <taxon>malvids</taxon>
        <taxon>Brassicales</taxon>
        <taxon>Brassicaceae</taxon>
        <taxon>Arabideae</taxon>
        <taxon>Arabis</taxon>
    </lineage>
</organism>
<dbReference type="GO" id="GO:0010119">
    <property type="term" value="P:regulation of stomatal movement"/>
    <property type="evidence" value="ECO:0007669"/>
    <property type="project" value="UniProtKB-ARBA"/>
</dbReference>
<evidence type="ECO:0000259" key="14">
    <source>
        <dbReference type="Pfam" id="PF01699"/>
    </source>
</evidence>
<evidence type="ECO:0000256" key="8">
    <source>
        <dbReference type="ARBA" id="ARBA00022837"/>
    </source>
</evidence>
<feature type="domain" description="Sodium/calcium exchanger membrane region" evidence="14">
    <location>
        <begin position="289"/>
        <end position="432"/>
    </location>
</feature>
<dbReference type="Gene3D" id="1.20.1420.30">
    <property type="entry name" value="NCX, central ion-binding region"/>
    <property type="match status" value="2"/>
</dbReference>
<evidence type="ECO:0000256" key="10">
    <source>
        <dbReference type="ARBA" id="ARBA00023065"/>
    </source>
</evidence>
<proteinExistence type="inferred from homology"/>
<dbReference type="GO" id="GO:0009705">
    <property type="term" value="C:plant-type vacuole membrane"/>
    <property type="evidence" value="ECO:0007669"/>
    <property type="project" value="UniProtKB-ARBA"/>
</dbReference>
<feature type="transmembrane region" description="Helical" evidence="12">
    <location>
        <begin position="413"/>
        <end position="433"/>
    </location>
</feature>
<dbReference type="OMA" id="IAAQCFR"/>
<keyword evidence="3 12" id="KW-0813">Transport</keyword>
<dbReference type="GO" id="GO:0015369">
    <property type="term" value="F:calcium:proton antiporter activity"/>
    <property type="evidence" value="ECO:0007669"/>
    <property type="project" value="UniProtKB-UniRule"/>
</dbReference>
<keyword evidence="7 12" id="KW-0812">Transmembrane</keyword>
<accession>A0A087H3L1</accession>
<dbReference type="FunFam" id="1.20.1420.30:FF:000008">
    <property type="entry name" value="Vacuolar cation/proton exchanger"/>
    <property type="match status" value="1"/>
</dbReference>
<dbReference type="Pfam" id="PF01699">
    <property type="entry name" value="Na_Ca_ex"/>
    <property type="match status" value="2"/>
</dbReference>
<name>A0A087H3L1_ARAAL</name>
<dbReference type="GO" id="GO:0010351">
    <property type="term" value="P:lithium ion transport"/>
    <property type="evidence" value="ECO:0007669"/>
    <property type="project" value="UniProtKB-ARBA"/>
</dbReference>
<dbReference type="InterPro" id="IPR044880">
    <property type="entry name" value="NCX_ion-bd_dom_sf"/>
</dbReference>
<keyword evidence="11 12" id="KW-0472">Membrane</keyword>
<keyword evidence="9 12" id="KW-1133">Transmembrane helix</keyword>
<dbReference type="GO" id="GO:0006882">
    <property type="term" value="P:intracellular zinc ion homeostasis"/>
    <property type="evidence" value="ECO:0007669"/>
    <property type="project" value="UniProtKB-ARBA"/>
</dbReference>
<dbReference type="InterPro" id="IPR004837">
    <property type="entry name" value="NaCa_Exmemb"/>
</dbReference>
<comment type="subcellular location">
    <subcellularLocation>
        <location evidence="1">Vacuole membrane</location>
        <topology evidence="1">Multi-pass membrane protein</topology>
    </subcellularLocation>
</comment>
<dbReference type="GO" id="GO:0006874">
    <property type="term" value="P:intracellular calcium ion homeostasis"/>
    <property type="evidence" value="ECO:0007669"/>
    <property type="project" value="TreeGrafter"/>
</dbReference>
<evidence type="ECO:0000256" key="2">
    <source>
        <dbReference type="ARBA" id="ARBA00008248"/>
    </source>
</evidence>
<evidence type="ECO:0000256" key="3">
    <source>
        <dbReference type="ARBA" id="ARBA00022448"/>
    </source>
</evidence>
<feature type="transmembrane region" description="Helical" evidence="12">
    <location>
        <begin position="353"/>
        <end position="381"/>
    </location>
</feature>
<evidence type="ECO:0000256" key="4">
    <source>
        <dbReference type="ARBA" id="ARBA00022449"/>
    </source>
</evidence>
<keyword evidence="6 12" id="KW-0109">Calcium transport</keyword>
<evidence type="ECO:0000256" key="12">
    <source>
        <dbReference type="RuleBase" id="RU365028"/>
    </source>
</evidence>
<dbReference type="OrthoDB" id="1699231at2759"/>
<keyword evidence="10 12" id="KW-0406">Ion transport</keyword>
<dbReference type="PANTHER" id="PTHR31503">
    <property type="entry name" value="VACUOLAR CALCIUM ION TRANSPORTER"/>
    <property type="match status" value="1"/>
</dbReference>
<feature type="transmembrane region" description="Helical" evidence="12">
    <location>
        <begin position="75"/>
        <end position="100"/>
    </location>
</feature>
<dbReference type="GO" id="GO:0055062">
    <property type="term" value="P:phosphate ion homeostasis"/>
    <property type="evidence" value="ECO:0007669"/>
    <property type="project" value="UniProtKB-ARBA"/>
</dbReference>
<keyword evidence="8 12" id="KW-0106">Calcium</keyword>
<reference evidence="16" key="1">
    <citation type="journal article" date="2015" name="Nat. Plants">
        <title>Genome expansion of Arabis alpina linked with retrotransposition and reduced symmetric DNA methylation.</title>
        <authorList>
            <person name="Willing E.M."/>
            <person name="Rawat V."/>
            <person name="Mandakova T."/>
            <person name="Maumus F."/>
            <person name="James G.V."/>
            <person name="Nordstroem K.J."/>
            <person name="Becker C."/>
            <person name="Warthmann N."/>
            <person name="Chica C."/>
            <person name="Szarzynska B."/>
            <person name="Zytnicki M."/>
            <person name="Albani M.C."/>
            <person name="Kiefer C."/>
            <person name="Bergonzi S."/>
            <person name="Castaings L."/>
            <person name="Mateos J.L."/>
            <person name="Berns M.C."/>
            <person name="Bujdoso N."/>
            <person name="Piofczyk T."/>
            <person name="de Lorenzo L."/>
            <person name="Barrero-Sicilia C."/>
            <person name="Mateos I."/>
            <person name="Piednoel M."/>
            <person name="Hagmann J."/>
            <person name="Chen-Min-Tao R."/>
            <person name="Iglesias-Fernandez R."/>
            <person name="Schuster S.C."/>
            <person name="Alonso-Blanco C."/>
            <person name="Roudier F."/>
            <person name="Carbonero P."/>
            <person name="Paz-Ares J."/>
            <person name="Davis S.J."/>
            <person name="Pecinka A."/>
            <person name="Quesneville H."/>
            <person name="Colot V."/>
            <person name="Lysak M.A."/>
            <person name="Weigel D."/>
            <person name="Coupland G."/>
            <person name="Schneeberger K."/>
        </authorList>
    </citation>
    <scope>NUCLEOTIDE SEQUENCE [LARGE SCALE GENOMIC DNA]</scope>
    <source>
        <strain evidence="16">cv. Pajares</strain>
    </source>
</reference>
<evidence type="ECO:0000256" key="9">
    <source>
        <dbReference type="ARBA" id="ARBA00022989"/>
    </source>
</evidence>
<dbReference type="Proteomes" id="UP000029120">
    <property type="component" value="Chromosome 4"/>
</dbReference>
<dbReference type="GO" id="GO:0061993">
    <property type="term" value="C:calcium:proton antiporter complex"/>
    <property type="evidence" value="ECO:0007669"/>
    <property type="project" value="UniProtKB-ARBA"/>
</dbReference>
<evidence type="ECO:0000256" key="11">
    <source>
        <dbReference type="ARBA" id="ARBA00023136"/>
    </source>
</evidence>
<keyword evidence="16" id="KW-1185">Reference proteome</keyword>
<keyword evidence="4 12" id="KW-0050">Antiport</keyword>
<feature type="transmembrane region" description="Helical" evidence="12">
    <location>
        <begin position="198"/>
        <end position="219"/>
    </location>
</feature>